<sequence length="150" mass="17414">MAPVSSVYGVNSTLPDGNHILMWDFDDTYLDAVAINLSRVQSIYNLPNIYILETKKDKNFIAYCFKSCTWHKAIEIIAFTRNVDANFFKFGVYREKFTLRVTPKSGRTPKLVFTLKSNVKETANIKMLQSWTQYQTLTDAWKSIKRELII</sequence>
<name>X1BEI3_9ZZZZ</name>
<accession>X1BEI3</accession>
<organism evidence="1">
    <name type="scientific">marine sediment metagenome</name>
    <dbReference type="NCBI Taxonomy" id="412755"/>
    <lineage>
        <taxon>unclassified sequences</taxon>
        <taxon>metagenomes</taxon>
        <taxon>ecological metagenomes</taxon>
    </lineage>
</organism>
<comment type="caution">
    <text evidence="1">The sequence shown here is derived from an EMBL/GenBank/DDBJ whole genome shotgun (WGS) entry which is preliminary data.</text>
</comment>
<dbReference type="EMBL" id="BART01022199">
    <property type="protein sequence ID" value="GAG93430.1"/>
    <property type="molecule type" value="Genomic_DNA"/>
</dbReference>
<proteinExistence type="predicted"/>
<evidence type="ECO:0000313" key="1">
    <source>
        <dbReference type="EMBL" id="GAG93430.1"/>
    </source>
</evidence>
<dbReference type="AlphaFoldDB" id="X1BEI3"/>
<gene>
    <name evidence="1" type="ORF">S01H4_40703</name>
</gene>
<reference evidence="1" key="1">
    <citation type="journal article" date="2014" name="Front. Microbiol.">
        <title>High frequency of phylogenetically diverse reductive dehalogenase-homologous genes in deep subseafloor sedimentary metagenomes.</title>
        <authorList>
            <person name="Kawai M."/>
            <person name="Futagami T."/>
            <person name="Toyoda A."/>
            <person name="Takaki Y."/>
            <person name="Nishi S."/>
            <person name="Hori S."/>
            <person name="Arai W."/>
            <person name="Tsubouchi T."/>
            <person name="Morono Y."/>
            <person name="Uchiyama I."/>
            <person name="Ito T."/>
            <person name="Fujiyama A."/>
            <person name="Inagaki F."/>
            <person name="Takami H."/>
        </authorList>
    </citation>
    <scope>NUCLEOTIDE SEQUENCE</scope>
    <source>
        <strain evidence="1">Expedition CK06-06</strain>
    </source>
</reference>
<protein>
    <submittedName>
        <fullName evidence="1">Uncharacterized protein</fullName>
    </submittedName>
</protein>